<feature type="compositionally biased region" description="Basic and acidic residues" evidence="3">
    <location>
        <begin position="129"/>
        <end position="181"/>
    </location>
</feature>
<name>A0A1A8VZU3_PLAOA</name>
<accession>A0A1A8VZU3</accession>
<feature type="compositionally biased region" description="Basic residues" evidence="3">
    <location>
        <begin position="248"/>
        <end position="258"/>
    </location>
</feature>
<comment type="similarity">
    <text evidence="1">Belongs to the NSRP1 family.</text>
</comment>
<dbReference type="Pfam" id="PF09745">
    <property type="entry name" value="NSRP1_N"/>
    <property type="match status" value="1"/>
</dbReference>
<dbReference type="AlphaFoldDB" id="A0A1A8VZU3"/>
<dbReference type="Proteomes" id="UP000078546">
    <property type="component" value="Unassembled WGS sequence"/>
</dbReference>
<evidence type="ECO:0000313" key="7">
    <source>
        <dbReference type="Proteomes" id="UP000078546"/>
    </source>
</evidence>
<protein>
    <recommendedName>
        <fullName evidence="4">Nuclear speckle splicing regulatory protein 1 N-terminal domain-containing protein</fullName>
    </recommendedName>
</protein>
<evidence type="ECO:0000313" key="5">
    <source>
        <dbReference type="EMBL" id="SBS84910.1"/>
    </source>
</evidence>
<feature type="domain" description="Nuclear speckle splicing regulatory protein 1 N-terminal" evidence="4">
    <location>
        <begin position="312"/>
        <end position="385"/>
    </location>
</feature>
<evidence type="ECO:0000256" key="2">
    <source>
        <dbReference type="ARBA" id="ARBA00023054"/>
    </source>
</evidence>
<reference evidence="5" key="2">
    <citation type="submission" date="2016-05" db="EMBL/GenBank/DDBJ databases">
        <authorList>
            <person name="Lavstsen T."/>
            <person name="Jespersen J.S."/>
        </authorList>
    </citation>
    <scope>NUCLEOTIDE SEQUENCE [LARGE SCALE GENOMIC DNA]</scope>
</reference>
<feature type="region of interest" description="Disordered" evidence="3">
    <location>
        <begin position="202"/>
        <end position="258"/>
    </location>
</feature>
<evidence type="ECO:0000313" key="8">
    <source>
        <dbReference type="Proteomes" id="UP000078560"/>
    </source>
</evidence>
<gene>
    <name evidence="6" type="ORF">POVCU1_025870</name>
    <name evidence="5" type="ORF">POVCU2_0028630</name>
</gene>
<evidence type="ECO:0000313" key="6">
    <source>
        <dbReference type="EMBL" id="SBS93502.1"/>
    </source>
</evidence>
<reference evidence="7 8" key="1">
    <citation type="submission" date="2016-05" db="EMBL/GenBank/DDBJ databases">
        <authorList>
            <person name="Naeem Raeece"/>
        </authorList>
    </citation>
    <scope>NUCLEOTIDE SEQUENCE [LARGE SCALE GENOMIC DNA]</scope>
</reference>
<sequence>MKPSDKKEGCENKDKEDCVEGYLQLWVLTSRKNDKNTLFNFPHLEKGKNRKRRIQMKISLFFNKKNKAAGKGELRGKLHSEGKGHDKEGKNSKSKSRDGIIGYKGTTTSARENIGKVFASSDEEDIFHFENNHDKKINEKKNQQIEREIKDYIYEHENPASSKGKREEKERGPRQEKEDKRKIRYLGYKGDELTKLYSEKLNEAEEGEEKCKDNYHVKNKKNDGRNYDYSSEGEGEGSQSKRDEYHRKEKHSHRIGCSSKKKKYKEYVYEKNKYEKGEGNPNDISIVNMNIDDIHADNIRTDDIRIDDIFSKKETVENGKSKYMDALINSAKRRALEKEILIQKKLKIDTEKEEKVFITKAYKKKMMDRAVIIKDIEEEQKEMENAAKQPNYNLNLFLKNINAPPNYDRSNRKFYRGN</sequence>
<keyword evidence="2" id="KW-0175">Coiled coil</keyword>
<dbReference type="GO" id="GO:0000381">
    <property type="term" value="P:regulation of alternative mRNA splicing, via spliceosome"/>
    <property type="evidence" value="ECO:0007669"/>
    <property type="project" value="InterPro"/>
</dbReference>
<dbReference type="EMBL" id="FLQV01000475">
    <property type="protein sequence ID" value="SBS93502.1"/>
    <property type="molecule type" value="Genomic_DNA"/>
</dbReference>
<dbReference type="EMBL" id="FLQU01000382">
    <property type="protein sequence ID" value="SBS84910.1"/>
    <property type="molecule type" value="Genomic_DNA"/>
</dbReference>
<evidence type="ECO:0000256" key="3">
    <source>
        <dbReference type="SAM" id="MobiDB-lite"/>
    </source>
</evidence>
<feature type="compositionally biased region" description="Basic and acidic residues" evidence="3">
    <location>
        <begin position="202"/>
        <end position="226"/>
    </location>
</feature>
<feature type="region of interest" description="Disordered" evidence="3">
    <location>
        <begin position="70"/>
        <end position="107"/>
    </location>
</feature>
<evidence type="ECO:0000259" key="4">
    <source>
        <dbReference type="Pfam" id="PF09745"/>
    </source>
</evidence>
<feature type="region of interest" description="Disordered" evidence="3">
    <location>
        <begin position="129"/>
        <end position="185"/>
    </location>
</feature>
<proteinExistence type="inferred from homology"/>
<organism evidence="5 8">
    <name type="scientific">Plasmodium ovale curtisi</name>
    <dbReference type="NCBI Taxonomy" id="864141"/>
    <lineage>
        <taxon>Eukaryota</taxon>
        <taxon>Sar</taxon>
        <taxon>Alveolata</taxon>
        <taxon>Apicomplexa</taxon>
        <taxon>Aconoidasida</taxon>
        <taxon>Haemosporida</taxon>
        <taxon>Plasmodiidae</taxon>
        <taxon>Plasmodium</taxon>
        <taxon>Plasmodium (Plasmodium)</taxon>
    </lineage>
</organism>
<evidence type="ECO:0000256" key="1">
    <source>
        <dbReference type="ARBA" id="ARBA00010126"/>
    </source>
</evidence>
<dbReference type="Proteomes" id="UP000078560">
    <property type="component" value="Unassembled WGS sequence"/>
</dbReference>
<feature type="compositionally biased region" description="Basic and acidic residues" evidence="3">
    <location>
        <begin position="70"/>
        <end position="98"/>
    </location>
</feature>
<dbReference type="InterPro" id="IPR018612">
    <property type="entry name" value="NSRP1_N"/>
</dbReference>